<dbReference type="SUPFAM" id="SSF55486">
    <property type="entry name" value="Metalloproteases ('zincins'), catalytic domain"/>
    <property type="match status" value="1"/>
</dbReference>
<evidence type="ECO:0000256" key="3">
    <source>
        <dbReference type="ARBA" id="ARBA00022723"/>
    </source>
</evidence>
<dbReference type="PROSITE" id="PS51885">
    <property type="entry name" value="NEPRILYSIN"/>
    <property type="match status" value="1"/>
</dbReference>
<reference evidence="9" key="2">
    <citation type="submission" date="2025-09" db="UniProtKB">
        <authorList>
            <consortium name="Ensembl"/>
        </authorList>
    </citation>
    <scope>IDENTIFICATION</scope>
</reference>
<dbReference type="InterPro" id="IPR000718">
    <property type="entry name" value="Peptidase_M13"/>
</dbReference>
<dbReference type="GO" id="GO:0004222">
    <property type="term" value="F:metalloendopeptidase activity"/>
    <property type="evidence" value="ECO:0007669"/>
    <property type="project" value="InterPro"/>
</dbReference>
<feature type="domain" description="Peptidase M13 C-terminal" evidence="7">
    <location>
        <begin position="361"/>
        <end position="538"/>
    </location>
</feature>
<dbReference type="Ensembl" id="ENSEBUT00000022802.1">
    <property type="protein sequence ID" value="ENSEBUP00000022226.1"/>
    <property type="gene ID" value="ENSEBUG00000013682.1"/>
</dbReference>
<dbReference type="Pfam" id="PF01431">
    <property type="entry name" value="Peptidase_M13"/>
    <property type="match status" value="1"/>
</dbReference>
<evidence type="ECO:0000259" key="7">
    <source>
        <dbReference type="Pfam" id="PF01431"/>
    </source>
</evidence>
<reference evidence="9" key="1">
    <citation type="submission" date="2025-08" db="UniProtKB">
        <authorList>
            <consortium name="Ensembl"/>
        </authorList>
    </citation>
    <scope>IDENTIFICATION</scope>
</reference>
<sequence>KSFQTGNNVFKGRHVTTFLPFHPQHLSPAATVLQKMDLEKDPCDDFFSFSCGGWNRANPIPDDHSWFGTYPMLVQNVNNMLHGKETVQSLTTPITVITMSCFLKAPLKWPVLGEPGPLQDFDLLELLSTLRRRFLSSIIISFYLGIDDKNSSAYILKVQREWHSDQFDWLTYVRAVANYLVWRLIGHSLNRLSPRFSYRWLDFKQEVFGTRSLPSRWEHCVIMTKMMVSMPIGRLFIDEHFQDDKMEMMQELVEEIRWAFVDMLQLENDWMDSDTKQRATEKVGKDRIDAVICKVLLDETPESNVTARILLQLLFTNGDYFGNILQCLEHKSQQNFKWLQLKIYIYIYINHKLLLVCPDHRSLSYGAIGVIVGHELTHAFDNNGRKYNKDGKLEQWWSNTSIEAFREKAECMVQQYNNYHWQTAGMNVRGNKTVGENIADNGGLRESFRAYRRWVREERGGREEDPLPGLPFTHNQLFFISYAHVRCSSHRRGSARYQILGGVHSPPKYRVIGGMSNFEEFAKAFGCAAGTTMNRGSQSCRIW</sequence>
<dbReference type="InterPro" id="IPR042089">
    <property type="entry name" value="Peptidase_M13_dom_2"/>
</dbReference>
<evidence type="ECO:0000313" key="10">
    <source>
        <dbReference type="Proteomes" id="UP000694388"/>
    </source>
</evidence>
<evidence type="ECO:0000259" key="8">
    <source>
        <dbReference type="Pfam" id="PF05649"/>
    </source>
</evidence>
<keyword evidence="3" id="KW-0479">Metal-binding</keyword>
<keyword evidence="10" id="KW-1185">Reference proteome</keyword>
<evidence type="ECO:0000256" key="5">
    <source>
        <dbReference type="ARBA" id="ARBA00022833"/>
    </source>
</evidence>
<keyword evidence="6" id="KW-0482">Metalloprotease</keyword>
<dbReference type="PANTHER" id="PTHR11733:SF133">
    <property type="entry name" value="PHOSPHATE-REGULATING NEUTRAL ENDOPEPTIDASE PHEX"/>
    <property type="match status" value="1"/>
</dbReference>
<dbReference type="Proteomes" id="UP000694388">
    <property type="component" value="Unplaced"/>
</dbReference>
<evidence type="ECO:0000313" key="9">
    <source>
        <dbReference type="Ensembl" id="ENSEBUP00000022226.1"/>
    </source>
</evidence>
<dbReference type="CDD" id="cd08662">
    <property type="entry name" value="M13"/>
    <property type="match status" value="1"/>
</dbReference>
<dbReference type="InterPro" id="IPR018497">
    <property type="entry name" value="Peptidase_M13_C"/>
</dbReference>
<name>A0A8C4QXV7_EPTBU</name>
<protein>
    <submittedName>
        <fullName evidence="9">Phosphate regulating endopeptidase homolog, X-linked</fullName>
    </submittedName>
</protein>
<dbReference type="InterPro" id="IPR024079">
    <property type="entry name" value="MetalloPept_cat_dom_sf"/>
</dbReference>
<dbReference type="GeneTree" id="ENSGT00940000157313"/>
<proteinExistence type="predicted"/>
<organism evidence="9 10">
    <name type="scientific">Eptatretus burgeri</name>
    <name type="common">Inshore hagfish</name>
    <dbReference type="NCBI Taxonomy" id="7764"/>
    <lineage>
        <taxon>Eukaryota</taxon>
        <taxon>Metazoa</taxon>
        <taxon>Chordata</taxon>
        <taxon>Craniata</taxon>
        <taxon>Vertebrata</taxon>
        <taxon>Cyclostomata</taxon>
        <taxon>Myxini</taxon>
        <taxon>Myxiniformes</taxon>
        <taxon>Myxinidae</taxon>
        <taxon>Eptatretinae</taxon>
        <taxon>Eptatretus</taxon>
    </lineage>
</organism>
<dbReference type="Gene3D" id="3.40.390.10">
    <property type="entry name" value="Collagenase (Catalytic Domain)"/>
    <property type="match status" value="3"/>
</dbReference>
<keyword evidence="4" id="KW-0378">Hydrolase</keyword>
<dbReference type="GO" id="GO:0016485">
    <property type="term" value="P:protein processing"/>
    <property type="evidence" value="ECO:0007669"/>
    <property type="project" value="TreeGrafter"/>
</dbReference>
<feature type="domain" description="Peptidase M13 N-terminal" evidence="8">
    <location>
        <begin position="42"/>
        <end position="81"/>
    </location>
</feature>
<dbReference type="GO" id="GO:0005886">
    <property type="term" value="C:plasma membrane"/>
    <property type="evidence" value="ECO:0007669"/>
    <property type="project" value="TreeGrafter"/>
</dbReference>
<dbReference type="GO" id="GO:0046872">
    <property type="term" value="F:metal ion binding"/>
    <property type="evidence" value="ECO:0007669"/>
    <property type="project" value="UniProtKB-KW"/>
</dbReference>
<feature type="domain" description="Peptidase M13 N-terminal" evidence="8">
    <location>
        <begin position="173"/>
        <end position="284"/>
    </location>
</feature>
<dbReference type="OMA" id="HIWLKSQ"/>
<evidence type="ECO:0000256" key="6">
    <source>
        <dbReference type="ARBA" id="ARBA00023049"/>
    </source>
</evidence>
<evidence type="ECO:0000256" key="1">
    <source>
        <dbReference type="ARBA" id="ARBA00001947"/>
    </source>
</evidence>
<dbReference type="PANTHER" id="PTHR11733">
    <property type="entry name" value="ZINC METALLOPROTEASE FAMILY M13 NEPRILYSIN-RELATED"/>
    <property type="match status" value="1"/>
</dbReference>
<keyword evidence="2" id="KW-0645">Protease</keyword>
<dbReference type="InterPro" id="IPR008753">
    <property type="entry name" value="Peptidase_M13_N"/>
</dbReference>
<evidence type="ECO:0000256" key="2">
    <source>
        <dbReference type="ARBA" id="ARBA00022670"/>
    </source>
</evidence>
<dbReference type="Pfam" id="PF05649">
    <property type="entry name" value="Peptidase_M13_N"/>
    <property type="match status" value="2"/>
</dbReference>
<accession>A0A8C4QXV7</accession>
<dbReference type="PRINTS" id="PR00786">
    <property type="entry name" value="NEPRILYSIN"/>
</dbReference>
<dbReference type="Gene3D" id="1.10.1380.10">
    <property type="entry name" value="Neutral endopeptidase , domain2"/>
    <property type="match status" value="3"/>
</dbReference>
<comment type="cofactor">
    <cofactor evidence="1">
        <name>Zn(2+)</name>
        <dbReference type="ChEBI" id="CHEBI:29105"/>
    </cofactor>
</comment>
<keyword evidence="5" id="KW-0862">Zinc</keyword>
<evidence type="ECO:0000256" key="4">
    <source>
        <dbReference type="ARBA" id="ARBA00022801"/>
    </source>
</evidence>
<dbReference type="AlphaFoldDB" id="A0A8C4QXV7"/>